<dbReference type="EMBL" id="CP095071">
    <property type="protein sequence ID" value="UOQ87051.1"/>
    <property type="molecule type" value="Genomic_DNA"/>
</dbReference>
<dbReference type="Gene3D" id="3.40.50.2000">
    <property type="entry name" value="Glycogen Phosphorylase B"/>
    <property type="match status" value="1"/>
</dbReference>
<evidence type="ECO:0000256" key="3">
    <source>
        <dbReference type="ARBA" id="ARBA00022676"/>
    </source>
</evidence>
<sequence length="159" mass="18249">MILVLLGTHELPFQRLLDEIETLKNSGKIEEEIVVQSGHTDFKSKEMKIIPFINYDELEELYEQASLIITHAGTGSVITGLKKDKRVIAAPRLKQHGEHNDDHQLELAKVFEESGHILIWNDGDDLEEIIQISRQFSPNKFISQKKKMLGLLEDYIDNI</sequence>
<evidence type="ECO:0000259" key="6">
    <source>
        <dbReference type="Pfam" id="PF04101"/>
    </source>
</evidence>
<dbReference type="Proteomes" id="UP000831537">
    <property type="component" value="Chromosome"/>
</dbReference>
<dbReference type="PANTHER" id="PTHR12867:SF6">
    <property type="entry name" value="N-ACETYLGLUCOSAMINYLDIPHOSPHODOLICHOL N-ACETYLGLUCOSAMINYLTRANSFERASE"/>
    <property type="match status" value="1"/>
</dbReference>
<keyword evidence="8" id="KW-1185">Reference proteome</keyword>
<protein>
    <submittedName>
        <fullName evidence="7">Exopolysaccharide biosynthesis protein</fullName>
    </submittedName>
</protein>
<gene>
    <name evidence="7" type="ORF">MUN87_09285</name>
</gene>
<keyword evidence="5" id="KW-0256">Endoplasmic reticulum</keyword>
<evidence type="ECO:0000256" key="2">
    <source>
        <dbReference type="ARBA" id="ARBA00006962"/>
    </source>
</evidence>
<accession>A0ABY4GS52</accession>
<evidence type="ECO:0000256" key="5">
    <source>
        <dbReference type="ARBA" id="ARBA00022824"/>
    </source>
</evidence>
<keyword evidence="4" id="KW-0808">Transferase</keyword>
<dbReference type="SUPFAM" id="SSF53756">
    <property type="entry name" value="UDP-Glycosyltransferase/glycogen phosphorylase"/>
    <property type="match status" value="1"/>
</dbReference>
<dbReference type="Pfam" id="PF04101">
    <property type="entry name" value="Glyco_tran_28_C"/>
    <property type="match status" value="1"/>
</dbReference>
<organism evidence="7 8">
    <name type="scientific">Gracilibacillus salinarum</name>
    <dbReference type="NCBI Taxonomy" id="2932255"/>
    <lineage>
        <taxon>Bacteria</taxon>
        <taxon>Bacillati</taxon>
        <taxon>Bacillota</taxon>
        <taxon>Bacilli</taxon>
        <taxon>Bacillales</taxon>
        <taxon>Bacillaceae</taxon>
        <taxon>Gracilibacillus</taxon>
    </lineage>
</organism>
<proteinExistence type="inferred from homology"/>
<dbReference type="InterPro" id="IPR007235">
    <property type="entry name" value="Glyco_trans_28_C"/>
</dbReference>
<dbReference type="InterPro" id="IPR048097">
    <property type="entry name" value="Cps14G-like"/>
</dbReference>
<evidence type="ECO:0000256" key="1">
    <source>
        <dbReference type="ARBA" id="ARBA00004240"/>
    </source>
</evidence>
<comment type="similarity">
    <text evidence="2">Belongs to the glycosyltransferase 28 family.</text>
</comment>
<evidence type="ECO:0000313" key="7">
    <source>
        <dbReference type="EMBL" id="UOQ87051.1"/>
    </source>
</evidence>
<dbReference type="RefSeq" id="WP_244747493.1">
    <property type="nucleotide sequence ID" value="NZ_CP095071.1"/>
</dbReference>
<dbReference type="NCBIfam" id="NF041548">
    <property type="entry name" value="PssE"/>
    <property type="match status" value="1"/>
</dbReference>
<dbReference type="InterPro" id="IPR039042">
    <property type="entry name" value="Alg13-like"/>
</dbReference>
<feature type="domain" description="Glycosyl transferase family 28 C-terminal" evidence="6">
    <location>
        <begin position="1"/>
        <end position="138"/>
    </location>
</feature>
<reference evidence="7 8" key="1">
    <citation type="submission" date="2022-04" db="EMBL/GenBank/DDBJ databases">
        <title>Gracilibacillus sp. isolated from saltern.</title>
        <authorList>
            <person name="Won M."/>
            <person name="Lee C.-M."/>
            <person name="Woen H.-Y."/>
            <person name="Kwon S.-W."/>
        </authorList>
    </citation>
    <scope>NUCLEOTIDE SEQUENCE [LARGE SCALE GENOMIC DNA]</scope>
    <source>
        <strain evidence="7 8">SSPM10-3</strain>
    </source>
</reference>
<evidence type="ECO:0000256" key="4">
    <source>
        <dbReference type="ARBA" id="ARBA00022679"/>
    </source>
</evidence>
<name>A0ABY4GS52_9BACI</name>
<comment type="subcellular location">
    <subcellularLocation>
        <location evidence="1">Endoplasmic reticulum</location>
    </subcellularLocation>
</comment>
<dbReference type="PANTHER" id="PTHR12867">
    <property type="entry name" value="GLYCOSYL TRANSFERASE-RELATED"/>
    <property type="match status" value="1"/>
</dbReference>
<keyword evidence="3" id="KW-0328">Glycosyltransferase</keyword>
<evidence type="ECO:0000313" key="8">
    <source>
        <dbReference type="Proteomes" id="UP000831537"/>
    </source>
</evidence>